<keyword evidence="2" id="KW-0813">Transport</keyword>
<evidence type="ECO:0000259" key="11">
    <source>
        <dbReference type="PROSITE" id="PS50929"/>
    </source>
</evidence>
<feature type="transmembrane region" description="Helical" evidence="9">
    <location>
        <begin position="299"/>
        <end position="320"/>
    </location>
</feature>
<dbReference type="InterPro" id="IPR017871">
    <property type="entry name" value="ABC_transporter-like_CS"/>
</dbReference>
<feature type="transmembrane region" description="Helical" evidence="9">
    <location>
        <begin position="180"/>
        <end position="201"/>
    </location>
</feature>
<name>A0ABV6JW55_9PROT</name>
<dbReference type="Pfam" id="PF00664">
    <property type="entry name" value="ABC_membrane"/>
    <property type="match status" value="1"/>
</dbReference>
<evidence type="ECO:0000256" key="9">
    <source>
        <dbReference type="SAM" id="Phobius"/>
    </source>
</evidence>
<evidence type="ECO:0000256" key="6">
    <source>
        <dbReference type="ARBA" id="ARBA00022989"/>
    </source>
</evidence>
<feature type="transmembrane region" description="Helical" evidence="9">
    <location>
        <begin position="38"/>
        <end position="59"/>
    </location>
</feature>
<dbReference type="InterPro" id="IPR036640">
    <property type="entry name" value="ABC1_TM_sf"/>
</dbReference>
<dbReference type="PANTHER" id="PTHR24221:SF402">
    <property type="entry name" value="IRON-SULFUR CLUSTERS TRANSPORTER ABCB7, MITOCHONDRIAL"/>
    <property type="match status" value="1"/>
</dbReference>
<dbReference type="PROSITE" id="PS50929">
    <property type="entry name" value="ABC_TM1F"/>
    <property type="match status" value="1"/>
</dbReference>
<dbReference type="PROSITE" id="PS50893">
    <property type="entry name" value="ABC_TRANSPORTER_2"/>
    <property type="match status" value="1"/>
</dbReference>
<keyword evidence="6 9" id="KW-1133">Transmembrane helix</keyword>
<dbReference type="EMBL" id="JBHLUN010000007">
    <property type="protein sequence ID" value="MFC0408793.1"/>
    <property type="molecule type" value="Genomic_DNA"/>
</dbReference>
<feature type="compositionally biased region" description="Gly residues" evidence="8">
    <location>
        <begin position="623"/>
        <end position="634"/>
    </location>
</feature>
<dbReference type="Proteomes" id="UP001589865">
    <property type="component" value="Unassembled WGS sequence"/>
</dbReference>
<dbReference type="SUPFAM" id="SSF90123">
    <property type="entry name" value="ABC transporter transmembrane region"/>
    <property type="match status" value="1"/>
</dbReference>
<dbReference type="InterPro" id="IPR003593">
    <property type="entry name" value="AAA+_ATPase"/>
</dbReference>
<accession>A0ABV6JW55</accession>
<dbReference type="Pfam" id="PF00005">
    <property type="entry name" value="ABC_tran"/>
    <property type="match status" value="1"/>
</dbReference>
<dbReference type="PROSITE" id="PS00211">
    <property type="entry name" value="ABC_TRANSPORTER_1"/>
    <property type="match status" value="1"/>
</dbReference>
<gene>
    <name evidence="12" type="ORF">ACFFGY_11065</name>
</gene>
<evidence type="ECO:0000256" key="4">
    <source>
        <dbReference type="ARBA" id="ARBA00022741"/>
    </source>
</evidence>
<keyword evidence="13" id="KW-1185">Reference proteome</keyword>
<keyword evidence="7 9" id="KW-0472">Membrane</keyword>
<dbReference type="CDD" id="cd18582">
    <property type="entry name" value="ABC_6TM_ATM1_ABCB7"/>
    <property type="match status" value="1"/>
</dbReference>
<dbReference type="InterPro" id="IPR027417">
    <property type="entry name" value="P-loop_NTPase"/>
</dbReference>
<feature type="transmembrane region" description="Helical" evidence="9">
    <location>
        <begin position="71"/>
        <end position="88"/>
    </location>
</feature>
<evidence type="ECO:0000256" key="8">
    <source>
        <dbReference type="SAM" id="MobiDB-lite"/>
    </source>
</evidence>
<dbReference type="PANTHER" id="PTHR24221">
    <property type="entry name" value="ATP-BINDING CASSETTE SUB-FAMILY B"/>
    <property type="match status" value="1"/>
</dbReference>
<evidence type="ECO:0000313" key="12">
    <source>
        <dbReference type="EMBL" id="MFC0408793.1"/>
    </source>
</evidence>
<proteinExistence type="predicted"/>
<evidence type="ECO:0000256" key="7">
    <source>
        <dbReference type="ARBA" id="ARBA00023136"/>
    </source>
</evidence>
<dbReference type="RefSeq" id="WP_377044618.1">
    <property type="nucleotide sequence ID" value="NZ_JBHLUN010000007.1"/>
</dbReference>
<evidence type="ECO:0000313" key="13">
    <source>
        <dbReference type="Proteomes" id="UP001589865"/>
    </source>
</evidence>
<reference evidence="12 13" key="1">
    <citation type="submission" date="2024-09" db="EMBL/GenBank/DDBJ databases">
        <authorList>
            <person name="Sun Q."/>
            <person name="Mori K."/>
        </authorList>
    </citation>
    <scope>NUCLEOTIDE SEQUENCE [LARGE SCALE GENOMIC DNA]</scope>
    <source>
        <strain evidence="12 13">TBRC 5777</strain>
    </source>
</reference>
<keyword evidence="3 9" id="KW-0812">Transmembrane</keyword>
<dbReference type="InterPro" id="IPR011527">
    <property type="entry name" value="ABC1_TM_dom"/>
</dbReference>
<evidence type="ECO:0000256" key="5">
    <source>
        <dbReference type="ARBA" id="ARBA00022840"/>
    </source>
</evidence>
<evidence type="ECO:0000259" key="10">
    <source>
        <dbReference type="PROSITE" id="PS50893"/>
    </source>
</evidence>
<comment type="subcellular location">
    <subcellularLocation>
        <location evidence="1">Cell membrane</location>
        <topology evidence="1">Multi-pass membrane protein</topology>
    </subcellularLocation>
</comment>
<keyword evidence="4" id="KW-0547">Nucleotide-binding</keyword>
<evidence type="ECO:0000256" key="2">
    <source>
        <dbReference type="ARBA" id="ARBA00022448"/>
    </source>
</evidence>
<feature type="domain" description="ABC transporter" evidence="10">
    <location>
        <begin position="359"/>
        <end position="593"/>
    </location>
</feature>
<sequence>MTASALPAADAPRGHLHTLRRLAPYLWPRNARELRLRVVVAMLMLVAAKIANVFVPLAYARAVDALTPHGTASIAAVPVAMVLGYGLLRVATSLLGELRDAIFVKVQARAARQIAAQVFQHLHALSLRFHLDRQTGGLSRLIERGTRGINFVLDFMLFSIVPTIFEILLVAVILWRMFSFSFAAVTLGTIGLYIAFTLSFTNWRLRFRREMNQMDQDANTKAVDSLLNFETVKYFGNERHEERRYDAALASYERAYVRSETSLNALNMGQATIIAGGLTAVMLMAASRVAAGTMTVGDFVLVNTYLIQLYLPLNMLGFVYREVKQGLVDMDSMFTLLREPQEVSDPPGAQPLPPGPGEVRFRDVRFGYRPDRAILKGLSFTVPPGRTLAIVGPTGAGKSTVSRLLFRFYDVSGGAVSVDGHDVRAVTQESLRAAIGVVPQDTVLFNDTIRYNIAYGRPDATQAEIEEAARLAQVHDFVLRLPDGYDTRVGERGLKLSGGEKQRVAIARTILKNPRILILDEATSALDTRTESEIQSALRGVSRGRTTLVIAHRLSTVVDADEIIVLAEGQVAERGSHAALLAAGGTYAAMWRRQSEAVAAAEAAAAADLAAPRDPDSARRRLGGGPEAGEGGTAARGTSATRGSSAEVPA</sequence>
<dbReference type="SUPFAM" id="SSF52540">
    <property type="entry name" value="P-loop containing nucleoside triphosphate hydrolases"/>
    <property type="match status" value="1"/>
</dbReference>
<keyword evidence="5 12" id="KW-0067">ATP-binding</keyword>
<dbReference type="Gene3D" id="3.40.50.300">
    <property type="entry name" value="P-loop containing nucleotide triphosphate hydrolases"/>
    <property type="match status" value="1"/>
</dbReference>
<feature type="transmembrane region" description="Helical" evidence="9">
    <location>
        <begin position="151"/>
        <end position="174"/>
    </location>
</feature>
<organism evidence="12 13">
    <name type="scientific">Roseomonas elaeocarpi</name>
    <dbReference type="NCBI Taxonomy" id="907779"/>
    <lineage>
        <taxon>Bacteria</taxon>
        <taxon>Pseudomonadati</taxon>
        <taxon>Pseudomonadota</taxon>
        <taxon>Alphaproteobacteria</taxon>
        <taxon>Acetobacterales</taxon>
        <taxon>Roseomonadaceae</taxon>
        <taxon>Roseomonas</taxon>
    </lineage>
</organism>
<dbReference type="InterPro" id="IPR003439">
    <property type="entry name" value="ABC_transporter-like_ATP-bd"/>
</dbReference>
<evidence type="ECO:0000256" key="1">
    <source>
        <dbReference type="ARBA" id="ARBA00004651"/>
    </source>
</evidence>
<evidence type="ECO:0000256" key="3">
    <source>
        <dbReference type="ARBA" id="ARBA00022692"/>
    </source>
</evidence>
<dbReference type="InterPro" id="IPR039421">
    <property type="entry name" value="Type_1_exporter"/>
</dbReference>
<dbReference type="GO" id="GO:0005524">
    <property type="term" value="F:ATP binding"/>
    <property type="evidence" value="ECO:0007669"/>
    <property type="project" value="UniProtKB-KW"/>
</dbReference>
<comment type="caution">
    <text evidence="12">The sequence shown here is derived from an EMBL/GenBank/DDBJ whole genome shotgun (WGS) entry which is preliminary data.</text>
</comment>
<feature type="domain" description="ABC transmembrane type-1" evidence="11">
    <location>
        <begin position="39"/>
        <end position="325"/>
    </location>
</feature>
<dbReference type="Gene3D" id="1.20.1560.10">
    <property type="entry name" value="ABC transporter type 1, transmembrane domain"/>
    <property type="match status" value="1"/>
</dbReference>
<dbReference type="SMART" id="SM00382">
    <property type="entry name" value="AAA"/>
    <property type="match status" value="1"/>
</dbReference>
<dbReference type="CDD" id="cd03253">
    <property type="entry name" value="ABCC_ATM1_transporter"/>
    <property type="match status" value="1"/>
</dbReference>
<feature type="compositionally biased region" description="Low complexity" evidence="8">
    <location>
        <begin position="635"/>
        <end position="650"/>
    </location>
</feature>
<protein>
    <submittedName>
        <fullName evidence="12">ABCB family ABC transporter ATP-binding protein/permease</fullName>
    </submittedName>
</protein>
<feature type="region of interest" description="Disordered" evidence="8">
    <location>
        <begin position="603"/>
        <end position="650"/>
    </location>
</feature>